<gene>
    <name evidence="11" type="ORF">KR093_003233</name>
</gene>
<feature type="transmembrane region" description="Helical" evidence="10">
    <location>
        <begin position="361"/>
        <end position="381"/>
    </location>
</feature>
<keyword evidence="9" id="KW-0807">Transducer</keyword>
<evidence type="ECO:0000256" key="1">
    <source>
        <dbReference type="ARBA" id="ARBA00004651"/>
    </source>
</evidence>
<dbReference type="PANTHER" id="PTHR21137:SF35">
    <property type="entry name" value="ODORANT RECEPTOR 19A-RELATED"/>
    <property type="match status" value="1"/>
</dbReference>
<dbReference type="PANTHER" id="PTHR21137">
    <property type="entry name" value="ODORANT RECEPTOR"/>
    <property type="match status" value="1"/>
</dbReference>
<feature type="transmembrane region" description="Helical" evidence="10">
    <location>
        <begin position="132"/>
        <end position="153"/>
    </location>
</feature>
<keyword evidence="5" id="KW-0552">Olfaction</keyword>
<feature type="transmembrane region" description="Helical" evidence="10">
    <location>
        <begin position="290"/>
        <end position="311"/>
    </location>
</feature>
<comment type="caution">
    <text evidence="11">The sequence shown here is derived from an EMBL/GenBank/DDBJ whole genome shotgun (WGS) entry which is preliminary data.</text>
</comment>
<keyword evidence="3" id="KW-0716">Sensory transduction</keyword>
<keyword evidence="7 10" id="KW-0472">Membrane</keyword>
<organism evidence="11 12">
    <name type="scientific">Drosophila rubida</name>
    <dbReference type="NCBI Taxonomy" id="30044"/>
    <lineage>
        <taxon>Eukaryota</taxon>
        <taxon>Metazoa</taxon>
        <taxon>Ecdysozoa</taxon>
        <taxon>Arthropoda</taxon>
        <taxon>Hexapoda</taxon>
        <taxon>Insecta</taxon>
        <taxon>Pterygota</taxon>
        <taxon>Neoptera</taxon>
        <taxon>Endopterygota</taxon>
        <taxon>Diptera</taxon>
        <taxon>Brachycera</taxon>
        <taxon>Muscomorpha</taxon>
        <taxon>Ephydroidea</taxon>
        <taxon>Drosophilidae</taxon>
        <taxon>Drosophila</taxon>
    </lineage>
</organism>
<protein>
    <recommendedName>
        <fullName evidence="13">Odorant receptor</fullName>
    </recommendedName>
</protein>
<dbReference type="InterPro" id="IPR004117">
    <property type="entry name" value="7tm6_olfct_rcpt"/>
</dbReference>
<accession>A0AAD4JZZ5</accession>
<evidence type="ECO:0000256" key="9">
    <source>
        <dbReference type="ARBA" id="ARBA00023224"/>
    </source>
</evidence>
<evidence type="ECO:0000313" key="12">
    <source>
        <dbReference type="Proteomes" id="UP001200034"/>
    </source>
</evidence>
<evidence type="ECO:0000256" key="8">
    <source>
        <dbReference type="ARBA" id="ARBA00023170"/>
    </source>
</evidence>
<proteinExistence type="predicted"/>
<evidence type="ECO:0000313" key="11">
    <source>
        <dbReference type="EMBL" id="KAH8370380.1"/>
    </source>
</evidence>
<feature type="transmembrane region" description="Helical" evidence="10">
    <location>
        <begin position="261"/>
        <end position="283"/>
    </location>
</feature>
<keyword evidence="2" id="KW-1003">Cell membrane</keyword>
<keyword evidence="12" id="KW-1185">Reference proteome</keyword>
<evidence type="ECO:0000256" key="2">
    <source>
        <dbReference type="ARBA" id="ARBA00022475"/>
    </source>
</evidence>
<evidence type="ECO:0000256" key="5">
    <source>
        <dbReference type="ARBA" id="ARBA00022725"/>
    </source>
</evidence>
<feature type="transmembrane region" description="Helical" evidence="10">
    <location>
        <begin position="78"/>
        <end position="97"/>
    </location>
</feature>
<dbReference type="EMBL" id="JAJJHW010002585">
    <property type="protein sequence ID" value="KAH8370380.1"/>
    <property type="molecule type" value="Genomic_DNA"/>
</dbReference>
<feature type="non-terminal residue" evidence="11">
    <location>
        <position position="1"/>
    </location>
</feature>
<evidence type="ECO:0008006" key="13">
    <source>
        <dbReference type="Google" id="ProtNLM"/>
    </source>
</evidence>
<keyword evidence="8" id="KW-0675">Receptor</keyword>
<dbReference type="GO" id="GO:0005886">
    <property type="term" value="C:plasma membrane"/>
    <property type="evidence" value="ECO:0007669"/>
    <property type="project" value="UniProtKB-SubCell"/>
</dbReference>
<feature type="transmembrane region" description="Helical" evidence="10">
    <location>
        <begin position="39"/>
        <end position="58"/>
    </location>
</feature>
<sequence>SESNDGSAMIINSLSYFRSHWTVWTILGMVHKKVYWQKLYLLYSLMVFLLVTIGYPLHLGMSVFQNATLADDLKNLTTFVTCLACSIKISIYAYNFSKVDEMQELLKLLDSRVSGDDETFIYSQLKAQLRNILIIFISFYIPIGIFAEMSFIYQEGRGLMYPAWFPLDWRNSTRNYYIANIYQIVGVSYQLMQNYVSDCYPAVMLCIISSHTKMLHKRFEKIGIKDADDAANQRELEDCITDHKRLIELFRKMEAFMSLPMLIQIAVTALSICVSFAGFLFFVTEPMNRAYFFFYGLAMPLQIFPTCYYGTDTELWFGEIHYAAFSCGWTNQSRSFKRKLMLFVECSLKQSTAMAGGMVRIHVATFFSVLKFAYSLFTILLRMR</sequence>
<evidence type="ECO:0000256" key="4">
    <source>
        <dbReference type="ARBA" id="ARBA00022692"/>
    </source>
</evidence>
<dbReference type="AlphaFoldDB" id="A0AAD4JZZ5"/>
<dbReference type="GO" id="GO:0005549">
    <property type="term" value="F:odorant binding"/>
    <property type="evidence" value="ECO:0007669"/>
    <property type="project" value="InterPro"/>
</dbReference>
<reference evidence="11" key="1">
    <citation type="journal article" date="2021" name="Mol. Ecol. Resour.">
        <title>Phylogenomic analyses of the genus Drosophila reveals genomic signals of climate adaptation.</title>
        <authorList>
            <person name="Li F."/>
            <person name="Rane R.V."/>
            <person name="Luria V."/>
            <person name="Xiong Z."/>
            <person name="Chen J."/>
            <person name="Li Z."/>
            <person name="Catullo R.A."/>
            <person name="Griffin P.C."/>
            <person name="Schiffer M."/>
            <person name="Pearce S."/>
            <person name="Lee S.F."/>
            <person name="McElroy K."/>
            <person name="Stocker A."/>
            <person name="Shirriffs J."/>
            <person name="Cockerell F."/>
            <person name="Coppin C."/>
            <person name="Sgro C.M."/>
            <person name="Karger A."/>
            <person name="Cain J.W."/>
            <person name="Weber J.A."/>
            <person name="Santpere G."/>
            <person name="Kirschner M.W."/>
            <person name="Hoffmann A.A."/>
            <person name="Oakeshott J.G."/>
            <person name="Zhang G."/>
        </authorList>
    </citation>
    <scope>NUCLEOTIDE SEQUENCE</scope>
    <source>
        <strain evidence="11">BGI-SZ-2011g</strain>
    </source>
</reference>
<dbReference type="Proteomes" id="UP001200034">
    <property type="component" value="Unassembled WGS sequence"/>
</dbReference>
<keyword evidence="4 10" id="KW-0812">Transmembrane</keyword>
<evidence type="ECO:0000256" key="6">
    <source>
        <dbReference type="ARBA" id="ARBA00022989"/>
    </source>
</evidence>
<evidence type="ECO:0000256" key="10">
    <source>
        <dbReference type="SAM" id="Phobius"/>
    </source>
</evidence>
<dbReference type="GO" id="GO:0007165">
    <property type="term" value="P:signal transduction"/>
    <property type="evidence" value="ECO:0007669"/>
    <property type="project" value="UniProtKB-KW"/>
</dbReference>
<name>A0AAD4JZZ5_9MUSC</name>
<evidence type="ECO:0000256" key="3">
    <source>
        <dbReference type="ARBA" id="ARBA00022606"/>
    </source>
</evidence>
<dbReference type="GO" id="GO:0004984">
    <property type="term" value="F:olfactory receptor activity"/>
    <property type="evidence" value="ECO:0007669"/>
    <property type="project" value="InterPro"/>
</dbReference>
<feature type="non-terminal residue" evidence="11">
    <location>
        <position position="384"/>
    </location>
</feature>
<keyword evidence="6 10" id="KW-1133">Transmembrane helix</keyword>
<dbReference type="Pfam" id="PF02949">
    <property type="entry name" value="7tm_6"/>
    <property type="match status" value="1"/>
</dbReference>
<comment type="subcellular location">
    <subcellularLocation>
        <location evidence="1">Cell membrane</location>
        <topology evidence="1">Multi-pass membrane protein</topology>
    </subcellularLocation>
</comment>
<evidence type="ECO:0000256" key="7">
    <source>
        <dbReference type="ARBA" id="ARBA00023136"/>
    </source>
</evidence>